<dbReference type="PANTHER" id="PTHR31465:SF15">
    <property type="entry name" value="LIPID TRANSPORTER ATNI-RELATED"/>
    <property type="match status" value="1"/>
</dbReference>
<evidence type="ECO:0000313" key="11">
    <source>
        <dbReference type="Proteomes" id="UP001521116"/>
    </source>
</evidence>
<keyword evidence="6" id="KW-1015">Disulfide bond</keyword>
<keyword evidence="11" id="KW-1185">Reference proteome</keyword>
<dbReference type="Proteomes" id="UP001521116">
    <property type="component" value="Unassembled WGS sequence"/>
</dbReference>
<comment type="subcellular location">
    <subcellularLocation>
        <location evidence="1">Membrane</location>
        <topology evidence="1">Multi-pass membrane protein</topology>
    </subcellularLocation>
</comment>
<dbReference type="EMBL" id="JAJVDC020000082">
    <property type="protein sequence ID" value="KAL1626434.1"/>
    <property type="molecule type" value="Genomic_DNA"/>
</dbReference>
<feature type="domain" description="Chitin-binding type-1" evidence="9">
    <location>
        <begin position="497"/>
        <end position="544"/>
    </location>
</feature>
<feature type="transmembrane region" description="Helical" evidence="8">
    <location>
        <begin position="77"/>
        <end position="96"/>
    </location>
</feature>
<keyword evidence="2 6" id="KW-0147">Chitin-binding</keyword>
<gene>
    <name evidence="10" type="ORF">SLS56_006838</name>
</gene>
<evidence type="ECO:0000256" key="5">
    <source>
        <dbReference type="ARBA" id="ARBA00023136"/>
    </source>
</evidence>
<feature type="transmembrane region" description="Helical" evidence="8">
    <location>
        <begin position="184"/>
        <end position="208"/>
    </location>
</feature>
<feature type="region of interest" description="Disordered" evidence="7">
    <location>
        <begin position="304"/>
        <end position="353"/>
    </location>
</feature>
<comment type="caution">
    <text evidence="6">Lacks conserved residue(s) required for the propagation of feature annotation.</text>
</comment>
<keyword evidence="5 8" id="KW-0472">Membrane</keyword>
<dbReference type="PROSITE" id="PS50941">
    <property type="entry name" value="CHIT_BIND_I_2"/>
    <property type="match status" value="1"/>
</dbReference>
<keyword evidence="4 8" id="KW-1133">Transmembrane helix</keyword>
<reference evidence="10 11" key="1">
    <citation type="submission" date="2024-02" db="EMBL/GenBank/DDBJ databases">
        <title>De novo assembly and annotation of 12 fungi associated with fruit tree decline syndrome in Ontario, Canada.</title>
        <authorList>
            <person name="Sulman M."/>
            <person name="Ellouze W."/>
            <person name="Ilyukhin E."/>
        </authorList>
    </citation>
    <scope>NUCLEOTIDE SEQUENCE [LARGE SCALE GENOMIC DNA]</scope>
    <source>
        <strain evidence="10 11">M1-105</strain>
    </source>
</reference>
<evidence type="ECO:0000256" key="6">
    <source>
        <dbReference type="PROSITE-ProRule" id="PRU00261"/>
    </source>
</evidence>
<dbReference type="SUPFAM" id="SSF57016">
    <property type="entry name" value="Plant lectins/antimicrobial peptides"/>
    <property type="match status" value="1"/>
</dbReference>
<feature type="transmembrane region" description="Helical" evidence="8">
    <location>
        <begin position="229"/>
        <end position="247"/>
    </location>
</feature>
<dbReference type="Pfam" id="PF04479">
    <property type="entry name" value="RTA1"/>
    <property type="match status" value="1"/>
</dbReference>
<feature type="transmembrane region" description="Helical" evidence="8">
    <location>
        <begin position="111"/>
        <end position="132"/>
    </location>
</feature>
<dbReference type="CDD" id="cd11618">
    <property type="entry name" value="ChtBD1_1"/>
    <property type="match status" value="1"/>
</dbReference>
<evidence type="ECO:0000313" key="10">
    <source>
        <dbReference type="EMBL" id="KAL1626434.1"/>
    </source>
</evidence>
<dbReference type="InterPro" id="IPR001002">
    <property type="entry name" value="Chitin-bd_1"/>
</dbReference>
<feature type="transmembrane region" description="Helical" evidence="8">
    <location>
        <begin position="152"/>
        <end position="172"/>
    </location>
</feature>
<dbReference type="InterPro" id="IPR007568">
    <property type="entry name" value="RTA1"/>
</dbReference>
<sequence length="592" mass="64708">MASSTTSQPASTTSAAPTESCTTAVPGKYGNVPFDACNSYYNFNPEFAPAVAVAVIFGLITVAHVALAVVFKKRYCWVIIMGATWETIAFILHALGAHDQQNVGYATAHQLLYLLAPLWINAYAYMTFARMVHFFLPEQRIWRVKGVSLAKYFVWADIVSFLVQAVGGLMASPGAGADTIRIGINVYMGGMGLQEAFILVFIGLMIKFHRRGMARDVRGMAPRQYNWRPLLYALYGALVAITVRIIYRICEFAGGVKPSNPIPFHEAYSYSLDAFPMMVAMLLLVIFHPGRSLVGPESEFPRLSRKEKKAAKKEKKAAKKADKEAKRQKPLQSSSETLQEDVEGQVTPPQASYEESRRPLFNVQVWHRAIFVPKHIYTFAFQSAEMANFAPVRLSLAALLLAKTCYGQDTASDDVDTSTTTAEEDQIFSAVATPVEFEAGDFTTMELAAEATALSNYPPGEYTINDSVYIVACESPTTEDGLSPFAISLIAAAITDFGDCIAFCDQLEDSDPVWGRCCSRFGFCGSSAQYCGNGCQEDFGSCDGDDDDGDDESMTDFPFPSSIFLPSMARPQPVGTLVAKACEGCNRAAKAE</sequence>
<accession>A0ABR3SQA6</accession>
<organism evidence="10 11">
    <name type="scientific">Neofusicoccum ribis</name>
    <dbReference type="NCBI Taxonomy" id="45134"/>
    <lineage>
        <taxon>Eukaryota</taxon>
        <taxon>Fungi</taxon>
        <taxon>Dikarya</taxon>
        <taxon>Ascomycota</taxon>
        <taxon>Pezizomycotina</taxon>
        <taxon>Dothideomycetes</taxon>
        <taxon>Dothideomycetes incertae sedis</taxon>
        <taxon>Botryosphaeriales</taxon>
        <taxon>Botryosphaeriaceae</taxon>
        <taxon>Neofusicoccum</taxon>
    </lineage>
</organism>
<feature type="region of interest" description="Disordered" evidence="7">
    <location>
        <begin position="1"/>
        <end position="20"/>
    </location>
</feature>
<feature type="transmembrane region" description="Helical" evidence="8">
    <location>
        <begin position="47"/>
        <end position="70"/>
    </location>
</feature>
<keyword evidence="3 8" id="KW-0812">Transmembrane</keyword>
<feature type="compositionally biased region" description="Basic residues" evidence="7">
    <location>
        <begin position="305"/>
        <end position="318"/>
    </location>
</feature>
<evidence type="ECO:0000256" key="2">
    <source>
        <dbReference type="ARBA" id="ARBA00022669"/>
    </source>
</evidence>
<feature type="disulfide bond" evidence="6">
    <location>
        <begin position="517"/>
        <end position="531"/>
    </location>
</feature>
<name>A0ABR3SQA6_9PEZI</name>
<evidence type="ECO:0000256" key="8">
    <source>
        <dbReference type="SAM" id="Phobius"/>
    </source>
</evidence>
<evidence type="ECO:0000256" key="1">
    <source>
        <dbReference type="ARBA" id="ARBA00004141"/>
    </source>
</evidence>
<dbReference type="Gene3D" id="3.30.60.10">
    <property type="entry name" value="Endochitinase-like"/>
    <property type="match status" value="1"/>
</dbReference>
<dbReference type="InterPro" id="IPR036861">
    <property type="entry name" value="Endochitinase-like_sf"/>
</dbReference>
<proteinExistence type="predicted"/>
<evidence type="ECO:0000259" key="9">
    <source>
        <dbReference type="PROSITE" id="PS50941"/>
    </source>
</evidence>
<evidence type="ECO:0000256" key="7">
    <source>
        <dbReference type="SAM" id="MobiDB-lite"/>
    </source>
</evidence>
<dbReference type="PANTHER" id="PTHR31465">
    <property type="entry name" value="PROTEIN RTA1-RELATED"/>
    <property type="match status" value="1"/>
</dbReference>
<protein>
    <recommendedName>
        <fullName evidence="9">Chitin-binding type-1 domain-containing protein</fullName>
    </recommendedName>
</protein>
<evidence type="ECO:0000256" key="4">
    <source>
        <dbReference type="ARBA" id="ARBA00022989"/>
    </source>
</evidence>
<comment type="caution">
    <text evidence="10">The sequence shown here is derived from an EMBL/GenBank/DDBJ whole genome shotgun (WGS) entry which is preliminary data.</text>
</comment>
<evidence type="ECO:0000256" key="3">
    <source>
        <dbReference type="ARBA" id="ARBA00022692"/>
    </source>
</evidence>